<dbReference type="Pfam" id="PF00126">
    <property type="entry name" value="HTH_1"/>
    <property type="match status" value="1"/>
</dbReference>
<dbReference type="InterPro" id="IPR000847">
    <property type="entry name" value="LysR_HTH_N"/>
</dbReference>
<dbReference type="Gene3D" id="3.40.190.290">
    <property type="match status" value="1"/>
</dbReference>
<dbReference type="SUPFAM" id="SSF46785">
    <property type="entry name" value="Winged helix' DNA-binding domain"/>
    <property type="match status" value="1"/>
</dbReference>
<dbReference type="PROSITE" id="PS50931">
    <property type="entry name" value="HTH_LYSR"/>
    <property type="match status" value="1"/>
</dbReference>
<dbReference type="InterPro" id="IPR036388">
    <property type="entry name" value="WH-like_DNA-bd_sf"/>
</dbReference>
<evidence type="ECO:0000313" key="8">
    <source>
        <dbReference type="Proteomes" id="UP000030980"/>
    </source>
</evidence>
<dbReference type="OrthoDB" id="570111at2"/>
<dbReference type="SUPFAM" id="SSF53850">
    <property type="entry name" value="Periplasmic binding protein-like II"/>
    <property type="match status" value="1"/>
</dbReference>
<evidence type="ECO:0000313" key="7">
    <source>
        <dbReference type="EMBL" id="SIQ14287.1"/>
    </source>
</evidence>
<name>A0A0B2D3T5_9PSED</name>
<sequence length="296" mass="33206">MDWDNLRYFLELARAGRLTAAARRLGVDHTTVARRVQALEKALDRQLFIRAKAGYRLSEAGRELLAQAEAMESAVASIEQPSLSADRLSGQVRIGATEGYGTLMLAGHLASLTRSYPHLGVDLLAVPRSVRLARNEADIVITLERPERGPYVITKLTDYVLRLYASEAYLASHPPIRSREDLGEHVFVSYIEDLLYSKELFYLDEIVRPRQHSLRSTSILAQQEAVAAGAGLAILPAFAARREPLLKGVLVDEIEFTRTFWMLMPVENKDLARMRVCWDFLREVAASSHDLMMGRA</sequence>
<evidence type="ECO:0000259" key="5">
    <source>
        <dbReference type="PROSITE" id="PS50931"/>
    </source>
</evidence>
<dbReference type="Proteomes" id="UP000030980">
    <property type="component" value="Unassembled WGS sequence"/>
</dbReference>
<dbReference type="STRING" id="706570.PT85_11070"/>
<dbReference type="EMBL" id="FTMC01000003">
    <property type="protein sequence ID" value="SIQ14287.1"/>
    <property type="molecule type" value="Genomic_DNA"/>
</dbReference>
<accession>A0A0B3BVL8</accession>
<dbReference type="Proteomes" id="UP000186079">
    <property type="component" value="Unassembled WGS sequence"/>
</dbReference>
<keyword evidence="8" id="KW-1185">Reference proteome</keyword>
<proteinExistence type="inferred from homology"/>
<evidence type="ECO:0000256" key="1">
    <source>
        <dbReference type="ARBA" id="ARBA00009437"/>
    </source>
</evidence>
<dbReference type="RefSeq" id="WP_039561082.1">
    <property type="nucleotide sequence ID" value="NZ_FMUP01000002.1"/>
</dbReference>
<reference evidence="7 9" key="2">
    <citation type="submission" date="2017-01" db="EMBL/GenBank/DDBJ databases">
        <authorList>
            <person name="Mah S.A."/>
            <person name="Swanson W.J."/>
            <person name="Moy G.W."/>
            <person name="Vacquier V.D."/>
        </authorList>
    </citation>
    <scope>NUCLEOTIDE SEQUENCE [LARGE SCALE GENOMIC DNA]</scope>
    <source>
        <strain evidence="7 9">ATCC 29606</strain>
    </source>
</reference>
<dbReference type="AlphaFoldDB" id="A0A0B2D3T5"/>
<feature type="domain" description="HTH lysR-type" evidence="5">
    <location>
        <begin position="1"/>
        <end position="58"/>
    </location>
</feature>
<dbReference type="EMBL" id="JTAK01000004">
    <property type="protein sequence ID" value="KHO64719.1"/>
    <property type="molecule type" value="Genomic_DNA"/>
</dbReference>
<protein>
    <submittedName>
        <fullName evidence="6">LysR family transcriptional regulator</fullName>
    </submittedName>
    <submittedName>
        <fullName evidence="7">Transcriptional regulator, LysR family</fullName>
    </submittedName>
</protein>
<keyword evidence="3" id="KW-0238">DNA-binding</keyword>
<evidence type="ECO:0000256" key="2">
    <source>
        <dbReference type="ARBA" id="ARBA00023015"/>
    </source>
</evidence>
<evidence type="ECO:0000313" key="6">
    <source>
        <dbReference type="EMBL" id="KHO64719.1"/>
    </source>
</evidence>
<evidence type="ECO:0000313" key="9">
    <source>
        <dbReference type="Proteomes" id="UP000186079"/>
    </source>
</evidence>
<dbReference type="PATRIC" id="fig|706570.3.peg.1918"/>
<dbReference type="InterPro" id="IPR050176">
    <property type="entry name" value="LTTR"/>
</dbReference>
<comment type="similarity">
    <text evidence="1">Belongs to the LysR transcriptional regulatory family.</text>
</comment>
<dbReference type="Gene3D" id="1.10.10.10">
    <property type="entry name" value="Winged helix-like DNA-binding domain superfamily/Winged helix DNA-binding domain"/>
    <property type="match status" value="1"/>
</dbReference>
<dbReference type="InterPro" id="IPR005119">
    <property type="entry name" value="LysR_subst-bd"/>
</dbReference>
<keyword evidence="4" id="KW-0804">Transcription</keyword>
<gene>
    <name evidence="6" type="ORF">PT85_11070</name>
    <name evidence="7" type="ORF">SAMN05421672_103148</name>
</gene>
<dbReference type="PANTHER" id="PTHR30579">
    <property type="entry name" value="TRANSCRIPTIONAL REGULATOR"/>
    <property type="match status" value="1"/>
</dbReference>
<organism evidence="6 8">
    <name type="scientific">Pseudomonas flexibilis</name>
    <dbReference type="NCBI Taxonomy" id="706570"/>
    <lineage>
        <taxon>Bacteria</taxon>
        <taxon>Pseudomonadati</taxon>
        <taxon>Pseudomonadota</taxon>
        <taxon>Gammaproteobacteria</taxon>
        <taxon>Pseudomonadales</taxon>
        <taxon>Pseudomonadaceae</taxon>
        <taxon>Pseudomonas</taxon>
    </lineage>
</organism>
<dbReference type="GO" id="GO:0003677">
    <property type="term" value="F:DNA binding"/>
    <property type="evidence" value="ECO:0007669"/>
    <property type="project" value="UniProtKB-KW"/>
</dbReference>
<accession>A0A0B2D3T5</accession>
<dbReference type="GO" id="GO:0003700">
    <property type="term" value="F:DNA-binding transcription factor activity"/>
    <property type="evidence" value="ECO:0007669"/>
    <property type="project" value="InterPro"/>
</dbReference>
<keyword evidence="2" id="KW-0805">Transcription regulation</keyword>
<evidence type="ECO:0000256" key="3">
    <source>
        <dbReference type="ARBA" id="ARBA00023125"/>
    </source>
</evidence>
<dbReference type="InterPro" id="IPR036390">
    <property type="entry name" value="WH_DNA-bd_sf"/>
</dbReference>
<dbReference type="Pfam" id="PF03466">
    <property type="entry name" value="LysR_substrate"/>
    <property type="match status" value="1"/>
</dbReference>
<reference evidence="6" key="1">
    <citation type="submission" date="2014-11" db="EMBL/GenBank/DDBJ databases">
        <title>Genome sequence of Pseudomonas tuomuerensis JCM 14085.</title>
        <authorList>
            <person name="Shin S.-K."/>
            <person name="Yi H."/>
        </authorList>
    </citation>
    <scope>NUCLEOTIDE SEQUENCE [LARGE SCALE GENOMIC DNA]</scope>
    <source>
        <strain evidence="6">JCM 14085</strain>
    </source>
</reference>
<evidence type="ECO:0000256" key="4">
    <source>
        <dbReference type="ARBA" id="ARBA00023163"/>
    </source>
</evidence>
<dbReference type="PANTHER" id="PTHR30579:SF3">
    <property type="entry name" value="TRANSCRIPTIONAL REGULATORY PROTEIN"/>
    <property type="match status" value="1"/>
</dbReference>